<dbReference type="Proteomes" id="UP000288096">
    <property type="component" value="Unassembled WGS sequence"/>
</dbReference>
<dbReference type="NCBIfam" id="TIGR02532">
    <property type="entry name" value="IV_pilin_GFxxxE"/>
    <property type="match status" value="1"/>
</dbReference>
<gene>
    <name evidence="2" type="ORF">DENIS_1330</name>
</gene>
<accession>A0A401FTV5</accession>
<comment type="caution">
    <text evidence="2">The sequence shown here is derived from an EMBL/GenBank/DDBJ whole genome shotgun (WGS) entry which is preliminary data.</text>
</comment>
<evidence type="ECO:0000256" key="1">
    <source>
        <dbReference type="SAM" id="Phobius"/>
    </source>
</evidence>
<protein>
    <submittedName>
        <fullName evidence="2">Pilus assembly protein PilA</fullName>
    </submittedName>
</protein>
<feature type="transmembrane region" description="Helical" evidence="1">
    <location>
        <begin position="12"/>
        <end position="33"/>
    </location>
</feature>
<dbReference type="InterPro" id="IPR031982">
    <property type="entry name" value="PilE-like"/>
</dbReference>
<name>A0A401FTV5_9BACT</name>
<dbReference type="PANTHER" id="PTHR30093:SF47">
    <property type="entry name" value="TYPE IV PILUS NON-CORE MINOR PILIN PILE"/>
    <property type="match status" value="1"/>
</dbReference>
<dbReference type="GO" id="GO:0043683">
    <property type="term" value="P:type IV pilus assembly"/>
    <property type="evidence" value="ECO:0007669"/>
    <property type="project" value="InterPro"/>
</dbReference>
<keyword evidence="1" id="KW-1133">Transmembrane helix</keyword>
<dbReference type="PANTHER" id="PTHR30093">
    <property type="entry name" value="GENERAL SECRETION PATHWAY PROTEIN G"/>
    <property type="match status" value="1"/>
</dbReference>
<dbReference type="OrthoDB" id="5422085at2"/>
<proteinExistence type="predicted"/>
<dbReference type="Pfam" id="PF16732">
    <property type="entry name" value="ComP_DUS"/>
    <property type="match status" value="1"/>
</dbReference>
<dbReference type="InterPro" id="IPR012902">
    <property type="entry name" value="N_methyl_site"/>
</dbReference>
<dbReference type="Pfam" id="PF07963">
    <property type="entry name" value="N_methyl"/>
    <property type="match status" value="1"/>
</dbReference>
<dbReference type="Gene3D" id="3.30.700.10">
    <property type="entry name" value="Glycoprotein, Type 4 Pilin"/>
    <property type="match status" value="1"/>
</dbReference>
<dbReference type="SUPFAM" id="SSF54523">
    <property type="entry name" value="Pili subunits"/>
    <property type="match status" value="1"/>
</dbReference>
<organism evidence="2 3">
    <name type="scientific">Desulfonema ishimotonii</name>
    <dbReference type="NCBI Taxonomy" id="45657"/>
    <lineage>
        <taxon>Bacteria</taxon>
        <taxon>Pseudomonadati</taxon>
        <taxon>Thermodesulfobacteriota</taxon>
        <taxon>Desulfobacteria</taxon>
        <taxon>Desulfobacterales</taxon>
        <taxon>Desulfococcaceae</taxon>
        <taxon>Desulfonema</taxon>
    </lineage>
</organism>
<dbReference type="EMBL" id="BEXT01000001">
    <property type="protein sequence ID" value="GBC60378.1"/>
    <property type="molecule type" value="Genomic_DNA"/>
</dbReference>
<evidence type="ECO:0000313" key="2">
    <source>
        <dbReference type="EMBL" id="GBC60378.1"/>
    </source>
</evidence>
<keyword evidence="1" id="KW-0812">Transmembrane</keyword>
<sequence length="132" mass="14935">MELDFREKQNGFTIMELILVVTIIGILATIAIPKYMNYQCKAKQVEARKALGSLAKYQEAFFSEYDKYSMSFDSVGFSMKGSRRHYGYEMISATNTEYLAKATGTGKSFYGKDEIWTINQSLTLTNIANGCQ</sequence>
<dbReference type="InterPro" id="IPR045584">
    <property type="entry name" value="Pilin-like"/>
</dbReference>
<keyword evidence="1" id="KW-0472">Membrane</keyword>
<dbReference type="AlphaFoldDB" id="A0A401FTV5"/>
<evidence type="ECO:0000313" key="3">
    <source>
        <dbReference type="Proteomes" id="UP000288096"/>
    </source>
</evidence>
<keyword evidence="3" id="KW-1185">Reference proteome</keyword>
<reference evidence="3" key="2">
    <citation type="submission" date="2019-01" db="EMBL/GenBank/DDBJ databases">
        <title>Genome sequence of Desulfonema ishimotonii strain Tokyo 01.</title>
        <authorList>
            <person name="Fukui M."/>
        </authorList>
    </citation>
    <scope>NUCLEOTIDE SEQUENCE [LARGE SCALE GENOMIC DNA]</scope>
    <source>
        <strain evidence="3">Tokyo 01</strain>
    </source>
</reference>
<reference evidence="3" key="1">
    <citation type="submission" date="2017-11" db="EMBL/GenBank/DDBJ databases">
        <authorList>
            <person name="Watanabe M."/>
            <person name="Kojima H."/>
        </authorList>
    </citation>
    <scope>NUCLEOTIDE SEQUENCE [LARGE SCALE GENOMIC DNA]</scope>
    <source>
        <strain evidence="3">Tokyo 01</strain>
    </source>
</reference>